<protein>
    <submittedName>
        <fullName evidence="2">Uncharacterized protein</fullName>
    </submittedName>
</protein>
<evidence type="ECO:0000313" key="2">
    <source>
        <dbReference type="EMBL" id="MCI73409.1"/>
    </source>
</evidence>
<comment type="caution">
    <text evidence="2">The sequence shown here is derived from an EMBL/GenBank/DDBJ whole genome shotgun (WGS) entry which is preliminary data.</text>
</comment>
<organism evidence="2 3">
    <name type="scientific">Trifolium medium</name>
    <dbReference type="NCBI Taxonomy" id="97028"/>
    <lineage>
        <taxon>Eukaryota</taxon>
        <taxon>Viridiplantae</taxon>
        <taxon>Streptophyta</taxon>
        <taxon>Embryophyta</taxon>
        <taxon>Tracheophyta</taxon>
        <taxon>Spermatophyta</taxon>
        <taxon>Magnoliopsida</taxon>
        <taxon>eudicotyledons</taxon>
        <taxon>Gunneridae</taxon>
        <taxon>Pentapetalae</taxon>
        <taxon>rosids</taxon>
        <taxon>fabids</taxon>
        <taxon>Fabales</taxon>
        <taxon>Fabaceae</taxon>
        <taxon>Papilionoideae</taxon>
        <taxon>50 kb inversion clade</taxon>
        <taxon>NPAAA clade</taxon>
        <taxon>Hologalegina</taxon>
        <taxon>IRL clade</taxon>
        <taxon>Trifolieae</taxon>
        <taxon>Trifolium</taxon>
    </lineage>
</organism>
<keyword evidence="1" id="KW-0812">Transmembrane</keyword>
<keyword evidence="3" id="KW-1185">Reference proteome</keyword>
<evidence type="ECO:0000313" key="3">
    <source>
        <dbReference type="Proteomes" id="UP000265520"/>
    </source>
</evidence>
<dbReference type="Proteomes" id="UP000265520">
    <property type="component" value="Unassembled WGS sequence"/>
</dbReference>
<keyword evidence="1" id="KW-1133">Transmembrane helix</keyword>
<proteinExistence type="predicted"/>
<keyword evidence="1" id="KW-0472">Membrane</keyword>
<feature type="non-terminal residue" evidence="2">
    <location>
        <position position="1"/>
    </location>
</feature>
<evidence type="ECO:0000256" key="1">
    <source>
        <dbReference type="SAM" id="Phobius"/>
    </source>
</evidence>
<dbReference type="EMBL" id="LXQA010837800">
    <property type="protein sequence ID" value="MCI73409.1"/>
    <property type="molecule type" value="Genomic_DNA"/>
</dbReference>
<dbReference type="AlphaFoldDB" id="A0A392UIG6"/>
<sequence>DEPLEVSVPNQHFNGILQMDAVFGHVTMGPVIPAPLVCVLMLLGRYLLWELNPTLPEFRGVALGQDVLAQNS</sequence>
<feature type="transmembrane region" description="Helical" evidence="1">
    <location>
        <begin position="22"/>
        <end position="43"/>
    </location>
</feature>
<reference evidence="2 3" key="1">
    <citation type="journal article" date="2018" name="Front. Plant Sci.">
        <title>Red Clover (Trifolium pratense) and Zigzag Clover (T. medium) - A Picture of Genomic Similarities and Differences.</title>
        <authorList>
            <person name="Dluhosova J."/>
            <person name="Istvanek J."/>
            <person name="Nedelnik J."/>
            <person name="Repkova J."/>
        </authorList>
    </citation>
    <scope>NUCLEOTIDE SEQUENCE [LARGE SCALE GENOMIC DNA]</scope>
    <source>
        <strain evidence="3">cv. 10/8</strain>
        <tissue evidence="2">Leaf</tissue>
    </source>
</reference>
<accession>A0A392UIG6</accession>
<name>A0A392UIG6_9FABA</name>